<feature type="signal peptide" evidence="1">
    <location>
        <begin position="1"/>
        <end position="32"/>
    </location>
</feature>
<organism evidence="2 3">
    <name type="scientific">Thermosporothrix hazakensis</name>
    <dbReference type="NCBI Taxonomy" id="644383"/>
    <lineage>
        <taxon>Bacteria</taxon>
        <taxon>Bacillati</taxon>
        <taxon>Chloroflexota</taxon>
        <taxon>Ktedonobacteria</taxon>
        <taxon>Ktedonobacterales</taxon>
        <taxon>Thermosporotrichaceae</taxon>
        <taxon>Thermosporothrix</taxon>
    </lineage>
</organism>
<proteinExistence type="predicted"/>
<dbReference type="Gene3D" id="2.60.120.700">
    <property type="entry name" value="Peptidase G1"/>
    <property type="match status" value="1"/>
</dbReference>
<evidence type="ECO:0000313" key="2">
    <source>
        <dbReference type="EMBL" id="PZW22469.1"/>
    </source>
</evidence>
<dbReference type="Pfam" id="PF01828">
    <property type="entry name" value="Peptidase_A4"/>
    <property type="match status" value="1"/>
</dbReference>
<accession>A0A326TYY9</accession>
<dbReference type="EMBL" id="QKUF01000033">
    <property type="protein sequence ID" value="PZW22469.1"/>
    <property type="molecule type" value="Genomic_DNA"/>
</dbReference>
<feature type="chain" id="PRO_5016418699" evidence="1">
    <location>
        <begin position="33"/>
        <end position="485"/>
    </location>
</feature>
<dbReference type="RefSeq" id="WP_170142940.1">
    <property type="nucleotide sequence ID" value="NZ_BIFX01000001.1"/>
</dbReference>
<dbReference type="SUPFAM" id="SSF49899">
    <property type="entry name" value="Concanavalin A-like lectins/glucanases"/>
    <property type="match status" value="1"/>
</dbReference>
<comment type="caution">
    <text evidence="2">The sequence shown here is derived from an EMBL/GenBank/DDBJ whole genome shotgun (WGS) entry which is preliminary data.</text>
</comment>
<keyword evidence="3" id="KW-1185">Reference proteome</keyword>
<evidence type="ECO:0000256" key="1">
    <source>
        <dbReference type="SAM" id="SignalP"/>
    </source>
</evidence>
<dbReference type="AlphaFoldDB" id="A0A326TYY9"/>
<dbReference type="Proteomes" id="UP000248806">
    <property type="component" value="Unassembled WGS sequence"/>
</dbReference>
<dbReference type="InterPro" id="IPR013320">
    <property type="entry name" value="ConA-like_dom_sf"/>
</dbReference>
<evidence type="ECO:0000313" key="3">
    <source>
        <dbReference type="Proteomes" id="UP000248806"/>
    </source>
</evidence>
<gene>
    <name evidence="2" type="ORF">EI42_05491</name>
</gene>
<sequence>MTIKQTREILLHCLLLCILLLAAACDSTPPSASPAEAARVHKVHLDARSGLQPVKITNEQKTEPLTIVPGEQVKILAEGTIHPTPESQAVGPEGKNNCQTQTLPVPSLPCYALIYRLNGSQTELAGKQANITTRKESTLSLGINHPNAQPSQGGYDVTIVTLPRNSFTGLWEAPTQHFLTQGTSLSLSVRAFARDLDISSVRFTAELPNQQKQTLCEATTASNELYTCVWNFGGQSLQSGPVTLSYTIQADNGNSLSNPDGTRSGTVRYAETQTTANYAGYAGTNLDQSIQHESVRAEWKVPAAYCMPTETSYTGIWAGMTANPMDSDQQSQLAQIITETDCLNGKPSYFATWQTYPAPPQRISKPVHAGDSIIATVEFHQNQFQLKLQNQTQHWEFSTARPGDIADTRFAECILEAPTFVEQGRNTQRLARFDSVAFTCSVDGKPIGDQPHLYVFQMNRGNAVAVITSPLDQKGSGFTVRWTQK</sequence>
<protein>
    <submittedName>
        <fullName evidence="2">Peptidase A4-like protein</fullName>
    </submittedName>
</protein>
<dbReference type="InterPro" id="IPR000250">
    <property type="entry name" value="Peptidase_G1"/>
</dbReference>
<dbReference type="GO" id="GO:0070007">
    <property type="term" value="F:glutamic-type endopeptidase activity"/>
    <property type="evidence" value="ECO:0007669"/>
    <property type="project" value="InterPro"/>
</dbReference>
<reference evidence="2 3" key="1">
    <citation type="submission" date="2018-06" db="EMBL/GenBank/DDBJ databases">
        <title>Genomic Encyclopedia of Archaeal and Bacterial Type Strains, Phase II (KMG-II): from individual species to whole genera.</title>
        <authorList>
            <person name="Goeker M."/>
        </authorList>
    </citation>
    <scope>NUCLEOTIDE SEQUENCE [LARGE SCALE GENOMIC DNA]</scope>
    <source>
        <strain evidence="2 3">ATCC BAA-1881</strain>
    </source>
</reference>
<name>A0A326TYY9_THEHA</name>
<dbReference type="Gene3D" id="2.60.120.430">
    <property type="entry name" value="Galactose-binding lectin"/>
    <property type="match status" value="1"/>
</dbReference>
<dbReference type="GO" id="GO:0006508">
    <property type="term" value="P:proteolysis"/>
    <property type="evidence" value="ECO:0007669"/>
    <property type="project" value="InterPro"/>
</dbReference>
<dbReference type="InterPro" id="IPR038656">
    <property type="entry name" value="Peptidase_G1_sf"/>
</dbReference>
<dbReference type="PROSITE" id="PS51257">
    <property type="entry name" value="PROKAR_LIPOPROTEIN"/>
    <property type="match status" value="1"/>
</dbReference>
<keyword evidence="1" id="KW-0732">Signal</keyword>